<dbReference type="AlphaFoldDB" id="A0A9X0CM19"/>
<dbReference type="GO" id="GO:0043122">
    <property type="term" value="P:regulation of canonical NF-kappaB signal transduction"/>
    <property type="evidence" value="ECO:0007669"/>
    <property type="project" value="TreeGrafter"/>
</dbReference>
<evidence type="ECO:0000256" key="3">
    <source>
        <dbReference type="ARBA" id="ARBA00022833"/>
    </source>
</evidence>
<dbReference type="InterPro" id="IPR013083">
    <property type="entry name" value="Znf_RING/FYVE/PHD"/>
</dbReference>
<dbReference type="Pfam" id="PF02176">
    <property type="entry name" value="zf-TRAF"/>
    <property type="match status" value="1"/>
</dbReference>
<dbReference type="PANTHER" id="PTHR10131:SF94">
    <property type="entry name" value="TNF RECEPTOR-ASSOCIATED FACTOR 4"/>
    <property type="match status" value="1"/>
</dbReference>
<keyword evidence="1 4" id="KW-0479">Metal-binding</keyword>
<dbReference type="PANTHER" id="PTHR10131">
    <property type="entry name" value="TNF RECEPTOR ASSOCIATED FACTOR"/>
    <property type="match status" value="1"/>
</dbReference>
<keyword evidence="5" id="KW-0175">Coiled coil</keyword>
<keyword evidence="8" id="KW-1185">Reference proteome</keyword>
<keyword evidence="2 4" id="KW-0863">Zinc-finger</keyword>
<dbReference type="FunFam" id="3.30.40.10:FF:000121">
    <property type="entry name" value="TNF receptor-associated factor"/>
    <property type="match status" value="1"/>
</dbReference>
<proteinExistence type="predicted"/>
<feature type="domain" description="TRAF-type" evidence="6">
    <location>
        <begin position="169"/>
        <end position="225"/>
    </location>
</feature>
<protein>
    <submittedName>
        <fullName evidence="7">TNF receptor-associated factor 3</fullName>
    </submittedName>
</protein>
<gene>
    <name evidence="7" type="primary">TRAF3_2</name>
    <name evidence="7" type="ORF">OS493_005676</name>
</gene>
<evidence type="ECO:0000256" key="4">
    <source>
        <dbReference type="PROSITE-ProRule" id="PRU00207"/>
    </source>
</evidence>
<evidence type="ECO:0000256" key="2">
    <source>
        <dbReference type="ARBA" id="ARBA00022771"/>
    </source>
</evidence>
<dbReference type="Proteomes" id="UP001163046">
    <property type="component" value="Unassembled WGS sequence"/>
</dbReference>
<organism evidence="7 8">
    <name type="scientific">Desmophyllum pertusum</name>
    <dbReference type="NCBI Taxonomy" id="174260"/>
    <lineage>
        <taxon>Eukaryota</taxon>
        <taxon>Metazoa</taxon>
        <taxon>Cnidaria</taxon>
        <taxon>Anthozoa</taxon>
        <taxon>Hexacorallia</taxon>
        <taxon>Scleractinia</taxon>
        <taxon>Caryophylliina</taxon>
        <taxon>Caryophylliidae</taxon>
        <taxon>Desmophyllum</taxon>
    </lineage>
</organism>
<feature type="zinc finger region" description="TRAF-type" evidence="4">
    <location>
        <begin position="169"/>
        <end position="225"/>
    </location>
</feature>
<evidence type="ECO:0000313" key="7">
    <source>
        <dbReference type="EMBL" id="KAJ7365562.1"/>
    </source>
</evidence>
<sequence length="296" mass="34386">MERLRESRIKLFCSKLWLPQSNSSTAETNDLNVQFVGTFSTSPGRHHVVIDSVQIVLEHLFGPESPRCPIDRELISREKSFRDKCCEREVLNLQCFCRYKEKGCEWKGEFRHLKAHEESCQYGDVQCQACGDTMERRHLKRHRENDCINRAVACTYCGGEVRQSNMKDHLEVCFKFPISCILNCGKEDIPRDMMEEHVTTQCPKAEHLCPFSDHGCDFKGTAENLDHHIKRSIESHLHMMNLSSHECNKKNKEMEEKVSWLEKEKTALENQLQNQTEELAAARQNIQNTANKNCHC</sequence>
<comment type="caution">
    <text evidence="7">The sequence shown here is derived from an EMBL/GenBank/DDBJ whole genome shotgun (WGS) entry which is preliminary data.</text>
</comment>
<evidence type="ECO:0000256" key="5">
    <source>
        <dbReference type="SAM" id="Coils"/>
    </source>
</evidence>
<evidence type="ECO:0000256" key="1">
    <source>
        <dbReference type="ARBA" id="ARBA00022723"/>
    </source>
</evidence>
<dbReference type="EMBL" id="MU827303">
    <property type="protein sequence ID" value="KAJ7365562.1"/>
    <property type="molecule type" value="Genomic_DNA"/>
</dbReference>
<accession>A0A9X0CM19</accession>
<dbReference type="PROSITE" id="PS50145">
    <property type="entry name" value="ZF_TRAF"/>
    <property type="match status" value="2"/>
</dbReference>
<evidence type="ECO:0000259" key="6">
    <source>
        <dbReference type="PROSITE" id="PS50145"/>
    </source>
</evidence>
<dbReference type="GO" id="GO:0008270">
    <property type="term" value="F:zinc ion binding"/>
    <property type="evidence" value="ECO:0007669"/>
    <property type="project" value="UniProtKB-KW"/>
</dbReference>
<keyword evidence="7" id="KW-0675">Receptor</keyword>
<dbReference type="Gene3D" id="3.30.40.10">
    <property type="entry name" value="Zinc/RING finger domain, C3HC4 (zinc finger)"/>
    <property type="match status" value="3"/>
</dbReference>
<dbReference type="InterPro" id="IPR001293">
    <property type="entry name" value="Znf_TRAF"/>
</dbReference>
<feature type="domain" description="TRAF-type" evidence="6">
    <location>
        <begin position="115"/>
        <end position="167"/>
    </location>
</feature>
<name>A0A9X0CM19_9CNID</name>
<feature type="zinc finger region" description="TRAF-type" evidence="4">
    <location>
        <begin position="115"/>
        <end position="167"/>
    </location>
</feature>
<keyword evidence="3 4" id="KW-0862">Zinc</keyword>
<dbReference type="SUPFAM" id="SSF49599">
    <property type="entry name" value="TRAF domain-like"/>
    <property type="match status" value="2"/>
</dbReference>
<evidence type="ECO:0000313" key="8">
    <source>
        <dbReference type="Proteomes" id="UP001163046"/>
    </source>
</evidence>
<feature type="coiled-coil region" evidence="5">
    <location>
        <begin position="244"/>
        <end position="292"/>
    </location>
</feature>
<reference evidence="7" key="1">
    <citation type="submission" date="2023-01" db="EMBL/GenBank/DDBJ databases">
        <title>Genome assembly of the deep-sea coral Lophelia pertusa.</title>
        <authorList>
            <person name="Herrera S."/>
            <person name="Cordes E."/>
        </authorList>
    </citation>
    <scope>NUCLEOTIDE SEQUENCE</scope>
    <source>
        <strain evidence="7">USNM1676648</strain>
        <tissue evidence="7">Polyp</tissue>
    </source>
</reference>
<dbReference type="OrthoDB" id="9049620at2759"/>